<keyword evidence="7" id="KW-1185">Reference proteome</keyword>
<sequence length="409" mass="46396">MSNWHKSTQNDRLERITKALNENINFSKDVSLGYPASKLDGKVFYDDASFLKDAPVLMTYVANPNNIGCHTIGISEKAFKGTQEIEREVLEILAVDIFNATTDDYDGYIATGGTEANIEALWIYRNHFMNTYQAKLSEISILASEDTHYSIAKGANLLMIDWLRVEVNFEDRTIDEIKLETLLQEAISKGKKYFIIVANMGTTMFGSVDNPDIYTNLLAKYNQLFKLHIDAAYGGFVYPFLTPKNHLDFTNQHVSSITIDAHKMLQAPYGTGIFICRKNLIENVLTKEAAYVEGMDLTLSGSRSGANAVAVWMILKTYGKNGWFEKVKILELRTDWLCKQLDHLNITYFRESFMNIVTIKSEFISTDIASKFGLVPESHNNDNKWYKIVLMEHVEVDSLNEFISSLGTI</sequence>
<gene>
    <name evidence="6" type="ORF">LXD69_15900</name>
</gene>
<evidence type="ECO:0000256" key="3">
    <source>
        <dbReference type="ARBA" id="ARBA00023239"/>
    </source>
</evidence>
<proteinExistence type="inferred from homology"/>
<evidence type="ECO:0000256" key="2">
    <source>
        <dbReference type="ARBA" id="ARBA00022898"/>
    </source>
</evidence>
<protein>
    <submittedName>
        <fullName evidence="6">Pyridoxal-dependent decarboxylase</fullName>
    </submittedName>
</protein>
<reference evidence="6" key="1">
    <citation type="submission" date="2021-12" db="EMBL/GenBank/DDBJ databases">
        <authorList>
            <person name="Cha I.-T."/>
            <person name="Lee K.-E."/>
            <person name="Park S.-J."/>
        </authorList>
    </citation>
    <scope>NUCLEOTIDE SEQUENCE</scope>
    <source>
        <strain evidence="6">YSM-43</strain>
    </source>
</reference>
<comment type="similarity">
    <text evidence="4">Belongs to the group II decarboxylase family. Sphingosine-1-phosphate lyase subfamily.</text>
</comment>
<evidence type="ECO:0000256" key="1">
    <source>
        <dbReference type="ARBA" id="ARBA00001933"/>
    </source>
</evidence>
<name>A0ABY4HMN7_9FLAO</name>
<dbReference type="InterPro" id="IPR015424">
    <property type="entry name" value="PyrdxlP-dep_Trfase"/>
</dbReference>
<dbReference type="InterPro" id="IPR015422">
    <property type="entry name" value="PyrdxlP-dep_Trfase_small"/>
</dbReference>
<dbReference type="Gene3D" id="3.90.1150.10">
    <property type="entry name" value="Aspartate Aminotransferase, domain 1"/>
    <property type="match status" value="1"/>
</dbReference>
<dbReference type="PANTHER" id="PTHR42735:SF6">
    <property type="entry name" value="SPHINGOSINE-1-PHOSPHATE LYASE 1"/>
    <property type="match status" value="1"/>
</dbReference>
<dbReference type="EMBL" id="CP090145">
    <property type="protein sequence ID" value="UOX33502.1"/>
    <property type="molecule type" value="Genomic_DNA"/>
</dbReference>
<dbReference type="RefSeq" id="WP_246916102.1">
    <property type="nucleotide sequence ID" value="NZ_CP090145.1"/>
</dbReference>
<dbReference type="InterPro" id="IPR002129">
    <property type="entry name" value="PyrdxlP-dep_de-COase"/>
</dbReference>
<keyword evidence="2 5" id="KW-0663">Pyridoxal phosphate</keyword>
<evidence type="ECO:0000256" key="4">
    <source>
        <dbReference type="ARBA" id="ARBA00038302"/>
    </source>
</evidence>
<accession>A0ABY4HMN7</accession>
<reference evidence="6" key="2">
    <citation type="submission" date="2022-04" db="EMBL/GenBank/DDBJ databases">
        <title>Complete Genome Sequence of Flavobacterium sediminilitoris YSM-43, Isolated from a Tidal Sediment.</title>
        <authorList>
            <person name="Lee P.A."/>
        </authorList>
    </citation>
    <scope>NUCLEOTIDE SEQUENCE</scope>
    <source>
        <strain evidence="6">YSM-43</strain>
    </source>
</reference>
<comment type="cofactor">
    <cofactor evidence="1 5">
        <name>pyridoxal 5'-phosphate</name>
        <dbReference type="ChEBI" id="CHEBI:597326"/>
    </cofactor>
</comment>
<dbReference type="InterPro" id="IPR015421">
    <property type="entry name" value="PyrdxlP-dep_Trfase_major"/>
</dbReference>
<dbReference type="InterPro" id="IPR050477">
    <property type="entry name" value="GrpII_AminoAcid_Decarb"/>
</dbReference>
<dbReference type="PANTHER" id="PTHR42735">
    <property type="match status" value="1"/>
</dbReference>
<evidence type="ECO:0000313" key="7">
    <source>
        <dbReference type="Proteomes" id="UP000830454"/>
    </source>
</evidence>
<dbReference type="Gene3D" id="3.40.640.10">
    <property type="entry name" value="Type I PLP-dependent aspartate aminotransferase-like (Major domain)"/>
    <property type="match status" value="1"/>
</dbReference>
<organism evidence="6 7">
    <name type="scientific">Flavobacterium sediminilitoris</name>
    <dbReference type="NCBI Taxonomy" id="2024526"/>
    <lineage>
        <taxon>Bacteria</taxon>
        <taxon>Pseudomonadati</taxon>
        <taxon>Bacteroidota</taxon>
        <taxon>Flavobacteriia</taxon>
        <taxon>Flavobacteriales</taxon>
        <taxon>Flavobacteriaceae</taxon>
        <taxon>Flavobacterium</taxon>
    </lineage>
</organism>
<dbReference type="Proteomes" id="UP000830454">
    <property type="component" value="Chromosome"/>
</dbReference>
<dbReference type="SUPFAM" id="SSF53383">
    <property type="entry name" value="PLP-dependent transferases"/>
    <property type="match status" value="1"/>
</dbReference>
<keyword evidence="3 5" id="KW-0456">Lyase</keyword>
<dbReference type="Pfam" id="PF00282">
    <property type="entry name" value="Pyridoxal_deC"/>
    <property type="match status" value="1"/>
</dbReference>
<evidence type="ECO:0000256" key="5">
    <source>
        <dbReference type="RuleBase" id="RU000382"/>
    </source>
</evidence>
<evidence type="ECO:0000313" key="6">
    <source>
        <dbReference type="EMBL" id="UOX33502.1"/>
    </source>
</evidence>